<reference evidence="1" key="1">
    <citation type="submission" date="2019-12" db="EMBL/GenBank/DDBJ databases">
        <title>Novel species isolated from a subtropical stream in China.</title>
        <authorList>
            <person name="Lu H."/>
        </authorList>
    </citation>
    <scope>NUCLEOTIDE SEQUENCE [LARGE SCALE GENOMIC DNA]</scope>
    <source>
        <strain evidence="1">FT93W</strain>
    </source>
</reference>
<accession>A0A845I5P4</accession>
<sequence length="146" mass="15194">MMLPSLIRSAQRGFSIVTALFLVVVLTTLAVAVMVLSTSQQTTVAIDLLSSRAYEAARAGVEYGLYQKQINGSCVASRSFVPGGSLSGMTVTVLCSVVSTPGMGTSLDQVTITATACNMPQSGACPSGVAFSNNPDYVQRTVTVQF</sequence>
<protein>
    <submittedName>
        <fullName evidence="1">Agglutinin biogenesis protein MshP</fullName>
    </submittedName>
</protein>
<evidence type="ECO:0000313" key="2">
    <source>
        <dbReference type="Proteomes" id="UP000444316"/>
    </source>
</evidence>
<dbReference type="Proteomes" id="UP000444316">
    <property type="component" value="Unassembled WGS sequence"/>
</dbReference>
<name>A0A845I5P4_9BURK</name>
<dbReference type="RefSeq" id="WP_161036900.1">
    <property type="nucleotide sequence ID" value="NZ_WWCL01000005.1"/>
</dbReference>
<gene>
    <name evidence="1" type="ORF">GTP23_20835</name>
</gene>
<evidence type="ECO:0000313" key="1">
    <source>
        <dbReference type="EMBL" id="MYN47495.1"/>
    </source>
</evidence>
<proteinExistence type="predicted"/>
<comment type="caution">
    <text evidence="1">The sequence shown here is derived from an EMBL/GenBank/DDBJ whole genome shotgun (WGS) entry which is preliminary data.</text>
</comment>
<dbReference type="EMBL" id="WWCL01000005">
    <property type="protein sequence ID" value="MYN47495.1"/>
    <property type="molecule type" value="Genomic_DNA"/>
</dbReference>
<dbReference type="AlphaFoldDB" id="A0A845I5P4"/>
<keyword evidence="2" id="KW-1185">Reference proteome</keyword>
<organism evidence="1 2">
    <name type="scientific">Duganella fentianensis</name>
    <dbReference type="NCBI Taxonomy" id="2692177"/>
    <lineage>
        <taxon>Bacteria</taxon>
        <taxon>Pseudomonadati</taxon>
        <taxon>Pseudomonadota</taxon>
        <taxon>Betaproteobacteria</taxon>
        <taxon>Burkholderiales</taxon>
        <taxon>Oxalobacteraceae</taxon>
        <taxon>Telluria group</taxon>
        <taxon>Duganella</taxon>
    </lineage>
</organism>